<dbReference type="Pfam" id="PF13205">
    <property type="entry name" value="Big_5"/>
    <property type="match status" value="1"/>
</dbReference>
<keyword evidence="4" id="KW-1185">Reference proteome</keyword>
<dbReference type="HOGENOM" id="CLU_1567126_0_0_2"/>
<dbReference type="Gene3D" id="2.60.40.3710">
    <property type="match status" value="1"/>
</dbReference>
<dbReference type="InterPro" id="IPR032812">
    <property type="entry name" value="SbsA_Ig"/>
</dbReference>
<protein>
    <recommendedName>
        <fullName evidence="2">SbsA Ig-like domain-containing protein</fullName>
    </recommendedName>
</protein>
<name>A0A0E3SE27_9EURY</name>
<dbReference type="EMBL" id="CP009516">
    <property type="protein sequence ID" value="AKB79151.1"/>
    <property type="molecule type" value="Genomic_DNA"/>
</dbReference>
<sequence>MTKKYVLKKKHHLLGGLLVGTTVGTAAGAAVGFVAGVTARYAYDKYIKEKKAYKKFHVVPKKVLKRPYPATVKSVYPDRQIFSKDPKSPIWIEFDSSIDSSTVTKDTVIVRSSASKNPVEGTLDASTRTLTFRPSEEYPVGEEETKISITLIGTDTGSGVIKDAKGAPFDGDKDGEAGGDFTYEFKISEK</sequence>
<dbReference type="KEGG" id="mhor:MSHOH_2668"/>
<dbReference type="Proteomes" id="UP000033101">
    <property type="component" value="Chromosome"/>
</dbReference>
<dbReference type="PATRIC" id="fig|1434110.4.peg.3443"/>
<gene>
    <name evidence="3" type="ORF">MSHOH_2668</name>
</gene>
<evidence type="ECO:0000313" key="4">
    <source>
        <dbReference type="Proteomes" id="UP000033101"/>
    </source>
</evidence>
<accession>A0A0E3SE27</accession>
<dbReference type="RefSeq" id="WP_239450987.1">
    <property type="nucleotide sequence ID" value="NZ_BBCW01000037.1"/>
</dbReference>
<proteinExistence type="predicted"/>
<organism evidence="3 4">
    <name type="scientific">Methanosarcina horonobensis HB-1 = JCM 15518</name>
    <dbReference type="NCBI Taxonomy" id="1434110"/>
    <lineage>
        <taxon>Archaea</taxon>
        <taxon>Methanobacteriati</taxon>
        <taxon>Methanobacteriota</taxon>
        <taxon>Stenosarchaea group</taxon>
        <taxon>Methanomicrobia</taxon>
        <taxon>Methanosarcinales</taxon>
        <taxon>Methanosarcinaceae</taxon>
        <taxon>Methanosarcina</taxon>
    </lineage>
</organism>
<feature type="domain" description="SbsA Ig-like" evidence="2">
    <location>
        <begin position="69"/>
        <end position="167"/>
    </location>
</feature>
<evidence type="ECO:0000256" key="1">
    <source>
        <dbReference type="ARBA" id="ARBA00022729"/>
    </source>
</evidence>
<evidence type="ECO:0000259" key="2">
    <source>
        <dbReference type="Pfam" id="PF13205"/>
    </source>
</evidence>
<keyword evidence="1" id="KW-0732">Signal</keyword>
<dbReference type="GeneID" id="24831974"/>
<evidence type="ECO:0000313" key="3">
    <source>
        <dbReference type="EMBL" id="AKB79151.1"/>
    </source>
</evidence>
<dbReference type="AlphaFoldDB" id="A0A0E3SE27"/>
<reference evidence="3 4" key="1">
    <citation type="submission" date="2014-07" db="EMBL/GenBank/DDBJ databases">
        <title>Methanogenic archaea and the global carbon cycle.</title>
        <authorList>
            <person name="Henriksen J.R."/>
            <person name="Luke J."/>
            <person name="Reinhart S."/>
            <person name="Benedict M.N."/>
            <person name="Youngblut N.D."/>
            <person name="Metcalf M.E."/>
            <person name="Whitaker R.J."/>
            <person name="Metcalf W.W."/>
        </authorList>
    </citation>
    <scope>NUCLEOTIDE SEQUENCE [LARGE SCALE GENOMIC DNA]</scope>
    <source>
        <strain evidence="3 4">HB-1</strain>
    </source>
</reference>